<proteinExistence type="predicted"/>
<evidence type="ECO:0000313" key="3">
    <source>
        <dbReference type="EMBL" id="ORY76314.1"/>
    </source>
</evidence>
<reference evidence="3 4" key="1">
    <citation type="submission" date="2016-07" db="EMBL/GenBank/DDBJ databases">
        <title>Pervasive Adenine N6-methylation of Active Genes in Fungi.</title>
        <authorList>
            <consortium name="DOE Joint Genome Institute"/>
            <person name="Mondo S.J."/>
            <person name="Dannebaum R.O."/>
            <person name="Kuo R.C."/>
            <person name="Labutti K."/>
            <person name="Haridas S."/>
            <person name="Kuo A."/>
            <person name="Salamov A."/>
            <person name="Ahrendt S.R."/>
            <person name="Lipzen A."/>
            <person name="Sullivan W."/>
            <person name="Andreopoulos W.B."/>
            <person name="Clum A."/>
            <person name="Lindquist E."/>
            <person name="Daum C."/>
            <person name="Ramamoorthy G.K."/>
            <person name="Gryganskyi A."/>
            <person name="Culley D."/>
            <person name="Magnuson J.K."/>
            <person name="James T.Y."/>
            <person name="O'Malley M.A."/>
            <person name="Stajich J.E."/>
            <person name="Spatafora J.W."/>
            <person name="Visel A."/>
            <person name="Grigoriev I.V."/>
        </authorList>
    </citation>
    <scope>NUCLEOTIDE SEQUENCE [LARGE SCALE GENOMIC DNA]</scope>
    <source>
        <strain evidence="3 4">12-1054</strain>
    </source>
</reference>
<gene>
    <name evidence="3" type="ORF">BCR37DRAFT_395256</name>
</gene>
<organism evidence="3 4">
    <name type="scientific">Protomyces lactucae-debilis</name>
    <dbReference type="NCBI Taxonomy" id="2754530"/>
    <lineage>
        <taxon>Eukaryota</taxon>
        <taxon>Fungi</taxon>
        <taxon>Dikarya</taxon>
        <taxon>Ascomycota</taxon>
        <taxon>Taphrinomycotina</taxon>
        <taxon>Taphrinomycetes</taxon>
        <taxon>Taphrinales</taxon>
        <taxon>Protomycetaceae</taxon>
        <taxon>Protomyces</taxon>
    </lineage>
</organism>
<accession>A0A1Y2EYJ3</accession>
<dbReference type="Proteomes" id="UP000193685">
    <property type="component" value="Unassembled WGS sequence"/>
</dbReference>
<keyword evidence="4" id="KW-1185">Reference proteome</keyword>
<evidence type="ECO:0000313" key="4">
    <source>
        <dbReference type="Proteomes" id="UP000193685"/>
    </source>
</evidence>
<protein>
    <recommendedName>
        <fullName evidence="2">Ribosomal protein mS38 C-terminal domain-containing protein</fullName>
    </recommendedName>
</protein>
<dbReference type="RefSeq" id="XP_040722577.1">
    <property type="nucleotide sequence ID" value="XM_040871599.1"/>
</dbReference>
<feature type="compositionally biased region" description="Basic residues" evidence="1">
    <location>
        <begin position="256"/>
        <end position="273"/>
    </location>
</feature>
<dbReference type="EMBL" id="MCFI01000023">
    <property type="protein sequence ID" value="ORY76314.1"/>
    <property type="molecule type" value="Genomic_DNA"/>
</dbReference>
<evidence type="ECO:0000259" key="2">
    <source>
        <dbReference type="SMART" id="SM01155"/>
    </source>
</evidence>
<dbReference type="AlphaFoldDB" id="A0A1Y2EYJ3"/>
<dbReference type="InterPro" id="IPR013177">
    <property type="entry name" value="Ribosomal_mS38_C"/>
</dbReference>
<feature type="region of interest" description="Disordered" evidence="1">
    <location>
        <begin position="22"/>
        <end position="41"/>
    </location>
</feature>
<feature type="compositionally biased region" description="Acidic residues" evidence="1">
    <location>
        <begin position="182"/>
        <end position="201"/>
    </location>
</feature>
<feature type="region of interest" description="Disordered" evidence="1">
    <location>
        <begin position="246"/>
        <end position="285"/>
    </location>
</feature>
<feature type="region of interest" description="Disordered" evidence="1">
    <location>
        <begin position="131"/>
        <end position="219"/>
    </location>
</feature>
<dbReference type="GeneID" id="63788198"/>
<feature type="domain" description="Ribosomal protein mS38 C-terminal" evidence="2">
    <location>
        <begin position="252"/>
        <end position="285"/>
    </location>
</feature>
<evidence type="ECO:0000256" key="1">
    <source>
        <dbReference type="SAM" id="MobiDB-lite"/>
    </source>
</evidence>
<comment type="caution">
    <text evidence="3">The sequence shown here is derived from an EMBL/GenBank/DDBJ whole genome shotgun (WGS) entry which is preliminary data.</text>
</comment>
<feature type="compositionally biased region" description="Polar residues" evidence="1">
    <location>
        <begin position="155"/>
        <end position="174"/>
    </location>
</feature>
<dbReference type="SMART" id="SM01155">
    <property type="entry name" value="DUF1713"/>
    <property type="match status" value="1"/>
</dbReference>
<dbReference type="STRING" id="56484.A0A1Y2EYJ3"/>
<feature type="compositionally biased region" description="Basic and acidic residues" evidence="1">
    <location>
        <begin position="274"/>
        <end position="285"/>
    </location>
</feature>
<sequence>MAGSSSTSTAGTSTAALSNSTSSLFGLSQPAPNTSSIPPADISYSRFISRHGPLEVANRLLHPYSQNSNRAISLRQRQLAASKHQQRQHAAQNGERMQDLGESIIWQSATGAELELARIPHAALRALHAASTKMGSGQTGSRADRTSAKLWPRGQQESSEHAVQSTQSRFSSAVQRAMEQQEQQEEQEQDQEEEGALENDASEQRSMSNTGNNMNRVVVVPFSPGSGTSSQEFYENLMHAVESGLRRVESYSMTSTKRKRRLKMNKHKFKKRRKEQESMRKKLGK</sequence>
<dbReference type="Pfam" id="PF08213">
    <property type="entry name" value="COX24_C"/>
    <property type="match status" value="1"/>
</dbReference>
<name>A0A1Y2EYJ3_PROLT</name>
<feature type="compositionally biased region" description="Polar residues" evidence="1">
    <location>
        <begin position="204"/>
        <end position="215"/>
    </location>
</feature>